<keyword evidence="4" id="KW-1185">Reference proteome</keyword>
<reference evidence="3 4" key="1">
    <citation type="submission" date="2020-04" db="EMBL/GenBank/DDBJ databases">
        <authorList>
            <person name="Zheng R.K."/>
            <person name="Sun C.M."/>
        </authorList>
    </citation>
    <scope>NUCLEOTIDE SEQUENCE [LARGE SCALE GENOMIC DNA]</scope>
    <source>
        <strain evidence="4">zrk29</strain>
    </source>
</reference>
<keyword evidence="1" id="KW-0547">Nucleotide-binding</keyword>
<gene>
    <name evidence="3" type="ORF">HF295_01895</name>
</gene>
<evidence type="ECO:0000256" key="1">
    <source>
        <dbReference type="ARBA" id="ARBA00022741"/>
    </source>
</evidence>
<keyword evidence="2" id="KW-0067">ATP-binding</keyword>
<accession>A0A7L6N0A0</accession>
<dbReference type="SUPFAM" id="SSF55060">
    <property type="entry name" value="GHMP Kinase, C-terminal domain"/>
    <property type="match status" value="1"/>
</dbReference>
<dbReference type="GO" id="GO:0005524">
    <property type="term" value="F:ATP binding"/>
    <property type="evidence" value="ECO:0007669"/>
    <property type="project" value="UniProtKB-KW"/>
</dbReference>
<evidence type="ECO:0000313" key="3">
    <source>
        <dbReference type="EMBL" id="QLY39680.1"/>
    </source>
</evidence>
<sequence>MNLKIMGQNLDDSIQLIESNTIQYHQQIYQIPDEFDFLVIEFKDKKQDNKILSEFKDTMQKLDIDISIISLKDYLHMMDKIDDYDLKNRCHHYLYEKERMIQAQASLENHDYMTLGQLMNQSYDSNKNFYTQSTQKQDQLIIFSRKFGSIGANIDRNHLIVLVSKSKKQKIFYDINQHYKQIYNDNLRLI</sequence>
<dbReference type="GO" id="GO:0004335">
    <property type="term" value="F:galactokinase activity"/>
    <property type="evidence" value="ECO:0007669"/>
    <property type="project" value="TreeGrafter"/>
</dbReference>
<dbReference type="Proteomes" id="UP000512167">
    <property type="component" value="Chromosome"/>
</dbReference>
<dbReference type="InterPro" id="IPR036554">
    <property type="entry name" value="GHMP_kinase_C_sf"/>
</dbReference>
<organism evidence="3 4">
    <name type="scientific">Hujiaoplasma nucleasis</name>
    <dbReference type="NCBI Taxonomy" id="2725268"/>
    <lineage>
        <taxon>Bacteria</taxon>
        <taxon>Bacillati</taxon>
        <taxon>Mycoplasmatota</taxon>
        <taxon>Mollicutes</taxon>
        <taxon>Candidatus Izemoplasmatales</taxon>
        <taxon>Hujiaoplasmataceae</taxon>
        <taxon>Hujiaoplasma</taxon>
    </lineage>
</organism>
<dbReference type="RefSeq" id="WP_312032158.1">
    <property type="nucleotide sequence ID" value="NZ_CP051151.1"/>
</dbReference>
<dbReference type="Gene3D" id="3.30.70.890">
    <property type="entry name" value="GHMP kinase, C-terminal domain"/>
    <property type="match status" value="1"/>
</dbReference>
<evidence type="ECO:0000313" key="4">
    <source>
        <dbReference type="Proteomes" id="UP000512167"/>
    </source>
</evidence>
<protein>
    <submittedName>
        <fullName evidence="3">Uncharacterized protein</fullName>
    </submittedName>
</protein>
<dbReference type="PANTHER" id="PTHR10457:SF7">
    <property type="entry name" value="GALACTOKINASE-RELATED"/>
    <property type="match status" value="1"/>
</dbReference>
<proteinExistence type="predicted"/>
<dbReference type="KEGG" id="tbk:HF295_01895"/>
<dbReference type="PANTHER" id="PTHR10457">
    <property type="entry name" value="MEVALONATE KINASE/GALACTOKINASE"/>
    <property type="match status" value="1"/>
</dbReference>
<name>A0A7L6N0A0_9MOLU</name>
<dbReference type="EMBL" id="CP051151">
    <property type="protein sequence ID" value="QLY39680.1"/>
    <property type="molecule type" value="Genomic_DNA"/>
</dbReference>
<dbReference type="GO" id="GO:0006012">
    <property type="term" value="P:galactose metabolic process"/>
    <property type="evidence" value="ECO:0007669"/>
    <property type="project" value="TreeGrafter"/>
</dbReference>
<dbReference type="AlphaFoldDB" id="A0A7L6N0A0"/>
<dbReference type="GO" id="GO:0005829">
    <property type="term" value="C:cytosol"/>
    <property type="evidence" value="ECO:0007669"/>
    <property type="project" value="TreeGrafter"/>
</dbReference>
<evidence type="ECO:0000256" key="2">
    <source>
        <dbReference type="ARBA" id="ARBA00022840"/>
    </source>
</evidence>